<proteinExistence type="predicted"/>
<feature type="region of interest" description="Disordered" evidence="1">
    <location>
        <begin position="1"/>
        <end position="59"/>
    </location>
</feature>
<keyword evidence="3" id="KW-1185">Reference proteome</keyword>
<organism evidence="2 3">
    <name type="scientific">Paramarasmius palmivorus</name>
    <dbReference type="NCBI Taxonomy" id="297713"/>
    <lineage>
        <taxon>Eukaryota</taxon>
        <taxon>Fungi</taxon>
        <taxon>Dikarya</taxon>
        <taxon>Basidiomycota</taxon>
        <taxon>Agaricomycotina</taxon>
        <taxon>Agaricomycetes</taxon>
        <taxon>Agaricomycetidae</taxon>
        <taxon>Agaricales</taxon>
        <taxon>Marasmiineae</taxon>
        <taxon>Marasmiaceae</taxon>
        <taxon>Paramarasmius</taxon>
    </lineage>
</organism>
<feature type="compositionally biased region" description="Basic and acidic residues" evidence="1">
    <location>
        <begin position="21"/>
        <end position="30"/>
    </location>
</feature>
<name>A0AAW0BQF0_9AGAR</name>
<dbReference type="Proteomes" id="UP001383192">
    <property type="component" value="Unassembled WGS sequence"/>
</dbReference>
<evidence type="ECO:0000256" key="1">
    <source>
        <dbReference type="SAM" id="MobiDB-lite"/>
    </source>
</evidence>
<accession>A0AAW0BQF0</accession>
<dbReference type="AlphaFoldDB" id="A0AAW0BQF0"/>
<gene>
    <name evidence="2" type="ORF">VNI00_014851</name>
</gene>
<dbReference type="EMBL" id="JAYKXP010000088">
    <property type="protein sequence ID" value="KAK7028838.1"/>
    <property type="molecule type" value="Genomic_DNA"/>
</dbReference>
<evidence type="ECO:0000313" key="3">
    <source>
        <dbReference type="Proteomes" id="UP001383192"/>
    </source>
</evidence>
<reference evidence="2 3" key="1">
    <citation type="submission" date="2024-01" db="EMBL/GenBank/DDBJ databases">
        <title>A draft genome for a cacao thread blight-causing isolate of Paramarasmius palmivorus.</title>
        <authorList>
            <person name="Baruah I.K."/>
            <person name="Bukari Y."/>
            <person name="Amoako-Attah I."/>
            <person name="Meinhardt L.W."/>
            <person name="Bailey B.A."/>
            <person name="Cohen S.P."/>
        </authorList>
    </citation>
    <scope>NUCLEOTIDE SEQUENCE [LARGE SCALE GENOMIC DNA]</scope>
    <source>
        <strain evidence="2 3">GH-12</strain>
    </source>
</reference>
<comment type="caution">
    <text evidence="2">The sequence shown here is derived from an EMBL/GenBank/DDBJ whole genome shotgun (WGS) entry which is preliminary data.</text>
</comment>
<sequence>MATSSSSQRVKVTPLQFLPDDSEHGDERPPRWVSPSVKEEWPDYFPDSETSSRHALQSTTISHPEAKEVGHEGAHDQWRQYAAASEQLLKPGPDDHHEHYEGYDVYVRTLDIPGHLDPGLSKRYFVKIMKNNKIVQDFTPPIGVYEQLIPDTPFIPIAGMNVFQLPAHNVYEIKYKEKLLCAFGGTFIRDLEYQSFT</sequence>
<protein>
    <submittedName>
        <fullName evidence="2">Uncharacterized protein</fullName>
    </submittedName>
</protein>
<evidence type="ECO:0000313" key="2">
    <source>
        <dbReference type="EMBL" id="KAK7028838.1"/>
    </source>
</evidence>
<feature type="compositionally biased region" description="Polar residues" evidence="1">
    <location>
        <begin position="1"/>
        <end position="10"/>
    </location>
</feature>